<dbReference type="GO" id="GO:0005524">
    <property type="term" value="F:ATP binding"/>
    <property type="evidence" value="ECO:0007669"/>
    <property type="project" value="InterPro"/>
</dbReference>
<dbReference type="SMART" id="SM00242">
    <property type="entry name" value="MYSc"/>
    <property type="match status" value="1"/>
</dbReference>
<evidence type="ECO:0000256" key="1">
    <source>
        <dbReference type="ARBA" id="ARBA00023054"/>
    </source>
</evidence>
<feature type="compositionally biased region" description="Gly residues" evidence="4">
    <location>
        <begin position="1250"/>
        <end position="1267"/>
    </location>
</feature>
<dbReference type="GO" id="GO:0003774">
    <property type="term" value="F:cytoskeletal motor activity"/>
    <property type="evidence" value="ECO:0007669"/>
    <property type="project" value="InterPro"/>
</dbReference>
<keyword evidence="2" id="KW-0505">Motor protein</keyword>
<keyword evidence="1 3" id="KW-0175">Coiled coil</keyword>
<organism evidence="6 7">
    <name type="scientific">Merluccius polli</name>
    <name type="common">Benguela hake</name>
    <name type="synonym">Merluccius cadenati</name>
    <dbReference type="NCBI Taxonomy" id="89951"/>
    <lineage>
        <taxon>Eukaryota</taxon>
        <taxon>Metazoa</taxon>
        <taxon>Chordata</taxon>
        <taxon>Craniata</taxon>
        <taxon>Vertebrata</taxon>
        <taxon>Euteleostomi</taxon>
        <taxon>Actinopterygii</taxon>
        <taxon>Neopterygii</taxon>
        <taxon>Teleostei</taxon>
        <taxon>Neoteleostei</taxon>
        <taxon>Acanthomorphata</taxon>
        <taxon>Zeiogadaria</taxon>
        <taxon>Gadariae</taxon>
        <taxon>Gadiformes</taxon>
        <taxon>Gadoidei</taxon>
        <taxon>Merlucciidae</taxon>
        <taxon>Merluccius</taxon>
    </lineage>
</organism>
<evidence type="ECO:0000259" key="5">
    <source>
        <dbReference type="PROSITE" id="PS51456"/>
    </source>
</evidence>
<feature type="domain" description="Myosin motor" evidence="5">
    <location>
        <begin position="1"/>
        <end position="395"/>
    </location>
</feature>
<dbReference type="InterPro" id="IPR002928">
    <property type="entry name" value="Myosin_tail"/>
</dbReference>
<dbReference type="InterPro" id="IPR001609">
    <property type="entry name" value="Myosin_head_motor_dom-like"/>
</dbReference>
<name>A0AA47M883_MERPO</name>
<feature type="region of interest" description="Disordered" evidence="4">
    <location>
        <begin position="1148"/>
        <end position="1200"/>
    </location>
</feature>
<comment type="caution">
    <text evidence="2">Lacks conserved residue(s) required for the propagation of feature annotation.</text>
</comment>
<keyword evidence="2" id="KW-0009">Actin-binding</keyword>
<dbReference type="Gene3D" id="1.20.58.530">
    <property type="match status" value="1"/>
</dbReference>
<protein>
    <submittedName>
        <fullName evidence="6">Unconventional myosin-XVIIIb</fullName>
    </submittedName>
</protein>
<feature type="region of interest" description="Disordered" evidence="4">
    <location>
        <begin position="1248"/>
        <end position="1273"/>
    </location>
</feature>
<dbReference type="Proteomes" id="UP001174136">
    <property type="component" value="Unassembled WGS sequence"/>
</dbReference>
<dbReference type="PANTHER" id="PTHR45615">
    <property type="entry name" value="MYOSIN HEAVY CHAIN, NON-MUSCLE"/>
    <property type="match status" value="1"/>
</dbReference>
<accession>A0AA47M883</accession>
<feature type="compositionally biased region" description="Low complexity" evidence="4">
    <location>
        <begin position="1341"/>
        <end position="1362"/>
    </location>
</feature>
<keyword evidence="7" id="KW-1185">Reference proteome</keyword>
<gene>
    <name evidence="6" type="primary">MYO18B_1</name>
    <name evidence="6" type="ORF">N1851_028687</name>
</gene>
<dbReference type="PROSITE" id="PS50096">
    <property type="entry name" value="IQ"/>
    <property type="match status" value="1"/>
</dbReference>
<dbReference type="InterPro" id="IPR027417">
    <property type="entry name" value="P-loop_NTPase"/>
</dbReference>
<dbReference type="GO" id="GO:0032982">
    <property type="term" value="C:myosin filament"/>
    <property type="evidence" value="ECO:0007669"/>
    <property type="project" value="TreeGrafter"/>
</dbReference>
<feature type="coiled-coil region" evidence="3">
    <location>
        <begin position="463"/>
        <end position="500"/>
    </location>
</feature>
<dbReference type="PROSITE" id="PS51456">
    <property type="entry name" value="MYOSIN_MOTOR"/>
    <property type="match status" value="1"/>
</dbReference>
<feature type="region of interest" description="Disordered" evidence="4">
    <location>
        <begin position="1292"/>
        <end position="1415"/>
    </location>
</feature>
<evidence type="ECO:0000313" key="7">
    <source>
        <dbReference type="Proteomes" id="UP001174136"/>
    </source>
</evidence>
<evidence type="ECO:0000256" key="4">
    <source>
        <dbReference type="SAM" id="MobiDB-lite"/>
    </source>
</evidence>
<feature type="compositionally biased region" description="Low complexity" evidence="4">
    <location>
        <begin position="1487"/>
        <end position="1503"/>
    </location>
</feature>
<dbReference type="GO" id="GO:0016461">
    <property type="term" value="C:unconventional myosin complex"/>
    <property type="evidence" value="ECO:0007669"/>
    <property type="project" value="TreeGrafter"/>
</dbReference>
<dbReference type="GO" id="GO:0031032">
    <property type="term" value="P:actomyosin structure organization"/>
    <property type="evidence" value="ECO:0007669"/>
    <property type="project" value="TreeGrafter"/>
</dbReference>
<reference evidence="6" key="1">
    <citation type="journal article" date="2023" name="Front. Mar. Sci.">
        <title>A new Merluccius polli reference genome to investigate the effects of global change in West African waters.</title>
        <authorList>
            <person name="Mateo J.L."/>
            <person name="Blanco-Fernandez C."/>
            <person name="Garcia-Vazquez E."/>
            <person name="Machado-Schiaffino G."/>
        </authorList>
    </citation>
    <scope>NUCLEOTIDE SEQUENCE</scope>
    <source>
        <strain evidence="6">C29</strain>
        <tissue evidence="6">Fin</tissue>
    </source>
</reference>
<dbReference type="GO" id="GO:0005737">
    <property type="term" value="C:cytoplasm"/>
    <property type="evidence" value="ECO:0007669"/>
    <property type="project" value="TreeGrafter"/>
</dbReference>
<feature type="region of interest" description="Disordered" evidence="4">
    <location>
        <begin position="1473"/>
        <end position="1533"/>
    </location>
</feature>
<comment type="caution">
    <text evidence="6">The sequence shown here is derived from an EMBL/GenBank/DDBJ whole genome shotgun (WGS) entry which is preliminary data.</text>
</comment>
<evidence type="ECO:0000313" key="6">
    <source>
        <dbReference type="EMBL" id="KAK0135477.1"/>
    </source>
</evidence>
<feature type="coiled-coil region" evidence="3">
    <location>
        <begin position="772"/>
        <end position="828"/>
    </location>
</feature>
<evidence type="ECO:0000256" key="3">
    <source>
        <dbReference type="SAM" id="Coils"/>
    </source>
</evidence>
<dbReference type="GO" id="GO:0016460">
    <property type="term" value="C:myosin II complex"/>
    <property type="evidence" value="ECO:0007669"/>
    <property type="project" value="TreeGrafter"/>
</dbReference>
<dbReference type="Pfam" id="PF00063">
    <property type="entry name" value="Myosin_head"/>
    <property type="match status" value="1"/>
</dbReference>
<dbReference type="Gene3D" id="1.20.5.4820">
    <property type="match status" value="1"/>
</dbReference>
<feature type="coiled-coil region" evidence="3">
    <location>
        <begin position="917"/>
        <end position="1014"/>
    </location>
</feature>
<dbReference type="PANTHER" id="PTHR45615:SF8">
    <property type="entry name" value="UNCONVENTIONAL MYOSIN-XVIIIB"/>
    <property type="match status" value="1"/>
</dbReference>
<proteinExistence type="inferred from homology"/>
<comment type="similarity">
    <text evidence="2">Belongs to the TRAFAC class myosin-kinesin ATPase superfamily. Myosin family.</text>
</comment>
<keyword evidence="2" id="KW-0518">Myosin</keyword>
<dbReference type="EMBL" id="JAOPHQ010005424">
    <property type="protein sequence ID" value="KAK0135477.1"/>
    <property type="molecule type" value="Genomic_DNA"/>
</dbReference>
<evidence type="ECO:0000256" key="2">
    <source>
        <dbReference type="PROSITE-ProRule" id="PRU00782"/>
    </source>
</evidence>
<sequence length="1545" mass="172650">MMVLVGVMMVLVGVMMVLMVLLTLFSSRALSTQQLTLASVAVVDTPGLRNPRHAGEERAAGWAELCHNYLQERLLEHYHTHTFTHTLERYEQEKLPVQFDSPESSPAEVVSAVDQPALQVRAAEGVPRGLLWLLDEEMVTPGSSENAALERVCQYYSNTVRQCEQPLQCEVNHMMGLDPVRYDLTGWFGLIQNNPSSLNAVTLLQNSTIGVVKALFSPRSSVPPLCRGLGGFEGSSQRSLQRSGTIRKTFSGGMAAVRRHSASIAVKLQADALLNLIRRARPVFLQCVNAKTDAGGFDVPALRVQLHSTQILSALQLYRTGYPEHMPLGDFRCRFQALSPVIVKRYASVFVAHDERKAVEELLVELDLDKKSIVLGPSRVLMRRGVLQSLEKLRDQLVSGWLLHFQASCMGHLARQKYRKLKVQQMAVSCVQRNVRALRGVTRWCWWKLFCRVRPLLNVNMDNQRLRAKEDELSVLRRKLEKSEKERNDLRQTTDILETKVMAVTCELNDERFRGDAVGQALDVERAERLRLCKENKELQTRLDQSKVAMETLEKQLEMEQQKVHVTESPARPGTDKELVVQLECSQTEVEFVRRRLKQTEDKLEVERQARQQLDTKVSSLQAQLEQSRRGAAELKRQCRRLTSDLQDARVLTDSLQSRIHELDRKQRRFDSELTQALEEAENERQLKDKVTQENTAMGSEIYSLRHNLQESQGEVCRLRQQKEELCSQVRDLSLPLDLAADSLPDLKKQLRLLEGQATEGAEEISKLTGKIQQQQQMHMRFEMEMERMKQMHQKELEDKEEELEDVHKSSQRRLRQMEMQLEQEYEEKQMVVHEKHDLEGLIATLCDQVGHRDFDIEKKLRRDLKRTHALLVDAQLLLSTVDGPAQSQPCSKEHIERLHCQLEESEARKSEVEGFQKTLSQELDNAQIELEHLCKHKSLLDEQLVLLQHEKTDLLKRLEEDQEDLNELMKKHKALIAQSSSDISQIRELQAELEDAKKQRQTLQEELQCSVSRVQFLESSTVGRSIVSKQEARVCDLENKLEFQRGQVKRFEVLVLRLRDSVVRLGEELEQSAQTEARERESSLYYQQRLHDMRLEMDDLTEREQDSSRRRMELEMQVEELTAVRQTLQADLETSIRRIVDLQAALEEVESSDESDSESDSMSSVGTEDVGEGIRNWLGMPRGASRGGSPYGSQAGRQSVADTMSNYSFRSCVDEDGPEACGGGTGGLGRASSSSALSELLHGLRQRRGGGATGSVSGGVDPGDGAGSTVSLPIYQTTGASALRRRASALSLGPEDFHDPRPGILKPPSPLLPRAANSGAREGGSTTSTKQFRFNVTPDSSTSTLLPTLPHLSSLSSQQGHHQPHSIPEEDLEEGSGSATPTRQRSPQPPARRPMLGGSSIVTLEDGGEGSLGSEPMVFQNRCLIGDGSRNGAGLDILPAIRRAQSASSLVGSIRGGGGAGGGRRALSVHFGELPLSSRSRKSSETSESSSSGGSSAGSSQAGAGGSRRRLGGGRPQGERLEAEGSEGGDVASVMKKYLKKEVD</sequence>
<dbReference type="GO" id="GO:0051015">
    <property type="term" value="F:actin filament binding"/>
    <property type="evidence" value="ECO:0007669"/>
    <property type="project" value="TreeGrafter"/>
</dbReference>
<feature type="coiled-coil region" evidence="3">
    <location>
        <begin position="536"/>
        <end position="694"/>
    </location>
</feature>
<dbReference type="Pfam" id="PF01576">
    <property type="entry name" value="Myosin_tail_1"/>
    <property type="match status" value="1"/>
</dbReference>
<feature type="compositionally biased region" description="Acidic residues" evidence="4">
    <location>
        <begin position="1148"/>
        <end position="1160"/>
    </location>
</feature>
<dbReference type="SUPFAM" id="SSF52540">
    <property type="entry name" value="P-loop containing nucleoside triphosphate hydrolases"/>
    <property type="match status" value="1"/>
</dbReference>
<feature type="compositionally biased region" description="Polar residues" evidence="4">
    <location>
        <begin position="1325"/>
        <end position="1340"/>
    </location>
</feature>